<reference evidence="3" key="2">
    <citation type="journal article" date="2014" name="ISME J.">
        <title>Microbial stratification in low pH oxic and suboxic macroscopic growths along an acid mine drainage.</title>
        <authorList>
            <person name="Mendez-Garcia C."/>
            <person name="Mesa V."/>
            <person name="Sprenger R.R."/>
            <person name="Richter M."/>
            <person name="Diez M.S."/>
            <person name="Solano J."/>
            <person name="Bargiela R."/>
            <person name="Golyshina O.V."/>
            <person name="Manteca A."/>
            <person name="Ramos J.L."/>
            <person name="Gallego J.R."/>
            <person name="Llorente I."/>
            <person name="Martins Dos Santos V.A."/>
            <person name="Jensen O.N."/>
            <person name="Pelaez A.I."/>
            <person name="Sanchez J."/>
            <person name="Ferrer M."/>
        </authorList>
    </citation>
    <scope>NUCLEOTIDE SEQUENCE</scope>
</reference>
<proteinExistence type="predicted"/>
<evidence type="ECO:0000256" key="1">
    <source>
        <dbReference type="ARBA" id="ARBA00023027"/>
    </source>
</evidence>
<dbReference type="GO" id="GO:0050660">
    <property type="term" value="F:flavin adenine dinucleotide binding"/>
    <property type="evidence" value="ECO:0007669"/>
    <property type="project" value="TreeGrafter"/>
</dbReference>
<dbReference type="GO" id="GO:0006103">
    <property type="term" value="P:2-oxoglutarate metabolic process"/>
    <property type="evidence" value="ECO:0007669"/>
    <property type="project" value="TreeGrafter"/>
</dbReference>
<name>T1CAT9_9ZZZZ</name>
<protein>
    <submittedName>
        <fullName evidence="3">Pyridine nucleotide-disulfide oxidoreductase, NAD-binding region domain protein</fullName>
        <ecNumber evidence="3">1.-.-.-</ecNumber>
    </submittedName>
</protein>
<keyword evidence="1" id="KW-0520">NAD</keyword>
<dbReference type="AlphaFoldDB" id="T1CAT9"/>
<organism evidence="3">
    <name type="scientific">mine drainage metagenome</name>
    <dbReference type="NCBI Taxonomy" id="410659"/>
    <lineage>
        <taxon>unclassified sequences</taxon>
        <taxon>metagenomes</taxon>
        <taxon>ecological metagenomes</taxon>
    </lineage>
</organism>
<keyword evidence="3" id="KW-0560">Oxidoreductase</keyword>
<feature type="non-terminal residue" evidence="3">
    <location>
        <position position="1"/>
    </location>
</feature>
<dbReference type="GO" id="GO:0004148">
    <property type="term" value="F:dihydrolipoyl dehydrogenase (NADH) activity"/>
    <property type="evidence" value="ECO:0007669"/>
    <property type="project" value="TreeGrafter"/>
</dbReference>
<comment type="caution">
    <text evidence="3">The sequence shown here is derived from an EMBL/GenBank/DDBJ whole genome shotgun (WGS) entry which is preliminary data.</text>
</comment>
<dbReference type="InterPro" id="IPR023753">
    <property type="entry name" value="FAD/NAD-binding_dom"/>
</dbReference>
<dbReference type="EC" id="1.-.-.-" evidence="3"/>
<accession>T1CAT9</accession>
<feature type="domain" description="FAD/NAD(P)-binding" evidence="2">
    <location>
        <begin position="2"/>
        <end position="104"/>
    </location>
</feature>
<dbReference type="EMBL" id="AUZX01001696">
    <property type="protein sequence ID" value="EQD78403.1"/>
    <property type="molecule type" value="Genomic_DNA"/>
</dbReference>
<dbReference type="InterPro" id="IPR036188">
    <property type="entry name" value="FAD/NAD-bd_sf"/>
</dbReference>
<evidence type="ECO:0000313" key="3">
    <source>
        <dbReference type="EMBL" id="EQD78403.1"/>
    </source>
</evidence>
<gene>
    <name evidence="3" type="ORF">B1A_02272</name>
</gene>
<dbReference type="SUPFAM" id="SSF51905">
    <property type="entry name" value="FAD/NAD(P)-binding domain"/>
    <property type="match status" value="1"/>
</dbReference>
<dbReference type="PANTHER" id="PTHR22912:SF217">
    <property type="entry name" value="DIHYDROLIPOYL DEHYDROGENASE"/>
    <property type="match status" value="1"/>
</dbReference>
<dbReference type="Pfam" id="PF07992">
    <property type="entry name" value="Pyr_redox_2"/>
    <property type="match status" value="1"/>
</dbReference>
<sequence>AFGTQVTLVEMLPHILPIEDADVSTRLEAIFKKRGIDVRANSKTERVEVKSDGVAVTVSRDGKSETINVDLVLLAVGVTGNVENLFAPSATPMMDRGAIKVDKSF</sequence>
<dbReference type="PANTHER" id="PTHR22912">
    <property type="entry name" value="DISULFIDE OXIDOREDUCTASE"/>
    <property type="match status" value="1"/>
</dbReference>
<reference evidence="3" key="1">
    <citation type="submission" date="2013-08" db="EMBL/GenBank/DDBJ databases">
        <authorList>
            <person name="Mendez C."/>
            <person name="Richter M."/>
            <person name="Ferrer M."/>
            <person name="Sanchez J."/>
        </authorList>
    </citation>
    <scope>NUCLEOTIDE SEQUENCE</scope>
</reference>
<dbReference type="InterPro" id="IPR050151">
    <property type="entry name" value="Class-I_Pyr_Nuc-Dis_Oxidored"/>
</dbReference>
<evidence type="ECO:0000259" key="2">
    <source>
        <dbReference type="Pfam" id="PF07992"/>
    </source>
</evidence>
<feature type="non-terminal residue" evidence="3">
    <location>
        <position position="105"/>
    </location>
</feature>
<dbReference type="Gene3D" id="3.50.50.60">
    <property type="entry name" value="FAD/NAD(P)-binding domain"/>
    <property type="match status" value="2"/>
</dbReference>